<reference evidence="1 2" key="1">
    <citation type="submission" date="2019-08" db="EMBL/GenBank/DDBJ databases">
        <authorList>
            <person name="Herpell B J."/>
        </authorList>
    </citation>
    <scope>NUCLEOTIDE SEQUENCE [LARGE SCALE GENOMIC DNA]</scope>
    <source>
        <strain evidence="2">Msb3</strain>
    </source>
</reference>
<evidence type="ECO:0000313" key="2">
    <source>
        <dbReference type="Proteomes" id="UP000325811"/>
    </source>
</evidence>
<name>A0A5Q4ZBI4_9BURK</name>
<proteinExistence type="predicted"/>
<dbReference type="KEGG" id="pdio:PDMSB3_2993"/>
<protein>
    <submittedName>
        <fullName evidence="1">Uncharacterized protein</fullName>
    </submittedName>
</protein>
<gene>
    <name evidence="1" type="ORF">PDMSB3_2993</name>
</gene>
<organism evidence="1 2">
    <name type="scientific">Paraburkholderia dioscoreae</name>
    <dbReference type="NCBI Taxonomy" id="2604047"/>
    <lineage>
        <taxon>Bacteria</taxon>
        <taxon>Pseudomonadati</taxon>
        <taxon>Pseudomonadota</taxon>
        <taxon>Betaproteobacteria</taxon>
        <taxon>Burkholderiales</taxon>
        <taxon>Burkholderiaceae</taxon>
        <taxon>Paraburkholderia</taxon>
    </lineage>
</organism>
<accession>A0A5Q4ZBI4</accession>
<evidence type="ECO:0000313" key="1">
    <source>
        <dbReference type="EMBL" id="VVD29449.1"/>
    </source>
</evidence>
<sequence length="65" mass="7245">MPYAAGTLLPALNGHATGCAERVQVKRPVSYNCRRLEKRNINEDSDSLYRLRHGCCFAGGLYDCL</sequence>
<dbReference type="AlphaFoldDB" id="A0A5Q4ZBI4"/>
<keyword evidence="2" id="KW-1185">Reference proteome</keyword>
<dbReference type="EMBL" id="LR699553">
    <property type="protein sequence ID" value="VVD29449.1"/>
    <property type="molecule type" value="Genomic_DNA"/>
</dbReference>
<dbReference type="Proteomes" id="UP000325811">
    <property type="component" value="Chromosome I"/>
</dbReference>